<feature type="non-terminal residue" evidence="1">
    <location>
        <position position="679"/>
    </location>
</feature>
<dbReference type="EMBL" id="CAJVPL010007660">
    <property type="protein sequence ID" value="CAG8670678.1"/>
    <property type="molecule type" value="Genomic_DNA"/>
</dbReference>
<comment type="caution">
    <text evidence="1">The sequence shown here is derived from an EMBL/GenBank/DDBJ whole genome shotgun (WGS) entry which is preliminary data.</text>
</comment>
<accession>A0A9N9HCW2</accession>
<gene>
    <name evidence="1" type="ORF">AGERDE_LOCUS12240</name>
</gene>
<evidence type="ECO:0000313" key="2">
    <source>
        <dbReference type="Proteomes" id="UP000789831"/>
    </source>
</evidence>
<organism evidence="1 2">
    <name type="scientific">Ambispora gerdemannii</name>
    <dbReference type="NCBI Taxonomy" id="144530"/>
    <lineage>
        <taxon>Eukaryota</taxon>
        <taxon>Fungi</taxon>
        <taxon>Fungi incertae sedis</taxon>
        <taxon>Mucoromycota</taxon>
        <taxon>Glomeromycotina</taxon>
        <taxon>Glomeromycetes</taxon>
        <taxon>Archaeosporales</taxon>
        <taxon>Ambisporaceae</taxon>
        <taxon>Ambispora</taxon>
    </lineage>
</organism>
<dbReference type="Proteomes" id="UP000789831">
    <property type="component" value="Unassembled WGS sequence"/>
</dbReference>
<proteinExistence type="predicted"/>
<evidence type="ECO:0000313" key="1">
    <source>
        <dbReference type="EMBL" id="CAG8670678.1"/>
    </source>
</evidence>
<name>A0A9N9HCW2_9GLOM</name>
<keyword evidence="2" id="KW-1185">Reference proteome</keyword>
<sequence length="679" mass="80074">EDGCYEDLASSHRKKNLSNMHRYLTKLTEHQICIMSETDLNNINWQAFGTDNESDSEDDEYDENNIFYDFEVKKSQEQKENFELYPGFEVHIPKLSIRENSLTNEGIPLHPLIVESVSNQTLLTREILPATKYTERGHVSFDSINNLREYFKVKLETQKCALHLSRQLKMEQLEIIVKDCLKMPELFAPYIDATKALKIEKKEKIAMAEESIKKKADNMEKIALQLLHDSYSRFEEMLTGAKSDSDQAKADFRSDKNSIGLDSSLESMRLVDETTFKELREEYPQMYSEIQTTIKRINNVSWQAIKKRYIFAKLYTLYNQDPSNSKELTISAIFFDKTKDLYKLIKKIIQPAKEGNINVNVKFIISEDQTINNSYEILLSLDEQEKKTTDDVFTRQLIENNVDMLILTEFFEKYKNWRNNTFLHVAKRISQKILNHNSSVNIALERKFNLKEHDIKIQNVERICAETESRYPEGELFTVLDLEKKREYYGLSTTYKMLREFEKTRPAQLQITLFQTQLSQQDTLELEKNVFHIPQPILYSYRRSGISLEIDQETFEFRHIAQMEKKILVFLWNKITKKLEIYFDTINRLPKIIFDQSAIKKINPGEHCMITVNEPKGLIGIYSNEKGVLNTYSLEQDQTNFSLHYRNIQLCQWYNDTMPDITNFFFIKNTEDICFVERD</sequence>
<feature type="non-terminal residue" evidence="1">
    <location>
        <position position="1"/>
    </location>
</feature>
<dbReference type="OrthoDB" id="2447597at2759"/>
<protein>
    <submittedName>
        <fullName evidence="1">6422_t:CDS:1</fullName>
    </submittedName>
</protein>
<reference evidence="1" key="1">
    <citation type="submission" date="2021-06" db="EMBL/GenBank/DDBJ databases">
        <authorList>
            <person name="Kallberg Y."/>
            <person name="Tangrot J."/>
            <person name="Rosling A."/>
        </authorList>
    </citation>
    <scope>NUCLEOTIDE SEQUENCE</scope>
    <source>
        <strain evidence="1">MT106</strain>
    </source>
</reference>
<dbReference type="AlphaFoldDB" id="A0A9N9HCW2"/>